<dbReference type="Proteomes" id="UP000190037">
    <property type="component" value="Unassembled WGS sequence"/>
</dbReference>
<sequence length="81" mass="8825">MYGIDDTPEYQDVTLGDVNVSDETVDDPEIPVPDAVEQQTSVAADDGDEESVWESVPDGVDPADATEQRRGVGHAEDEDYR</sequence>
<name>A0A1T3NWK6_9ACTN</name>
<gene>
    <name evidence="2" type="ORF">B4N89_10050</name>
</gene>
<feature type="region of interest" description="Disordered" evidence="1">
    <location>
        <begin position="1"/>
        <end position="81"/>
    </location>
</feature>
<evidence type="ECO:0000313" key="3">
    <source>
        <dbReference type="Proteomes" id="UP000190037"/>
    </source>
</evidence>
<comment type="caution">
    <text evidence="2">The sequence shown here is derived from an EMBL/GenBank/DDBJ whole genome shotgun (WGS) entry which is preliminary data.</text>
</comment>
<feature type="compositionally biased region" description="Basic and acidic residues" evidence="1">
    <location>
        <begin position="66"/>
        <end position="81"/>
    </location>
</feature>
<protein>
    <submittedName>
        <fullName evidence="2">Uncharacterized protein</fullName>
    </submittedName>
</protein>
<organism evidence="2 3">
    <name type="scientific">Embleya scabrispora</name>
    <dbReference type="NCBI Taxonomy" id="159449"/>
    <lineage>
        <taxon>Bacteria</taxon>
        <taxon>Bacillati</taxon>
        <taxon>Actinomycetota</taxon>
        <taxon>Actinomycetes</taxon>
        <taxon>Kitasatosporales</taxon>
        <taxon>Streptomycetaceae</taxon>
        <taxon>Embleya</taxon>
    </lineage>
</organism>
<evidence type="ECO:0000256" key="1">
    <source>
        <dbReference type="SAM" id="MobiDB-lite"/>
    </source>
</evidence>
<dbReference type="RefSeq" id="WP_078975543.1">
    <property type="nucleotide sequence ID" value="NZ_MWQN01000001.1"/>
</dbReference>
<keyword evidence="3" id="KW-1185">Reference proteome</keyword>
<evidence type="ECO:0000313" key="2">
    <source>
        <dbReference type="EMBL" id="OPC81239.1"/>
    </source>
</evidence>
<dbReference type="AlphaFoldDB" id="A0A1T3NWK6"/>
<accession>A0A1T3NWK6</accession>
<dbReference type="EMBL" id="MWQN01000001">
    <property type="protein sequence ID" value="OPC81239.1"/>
    <property type="molecule type" value="Genomic_DNA"/>
</dbReference>
<reference evidence="2 3" key="1">
    <citation type="submission" date="2017-03" db="EMBL/GenBank/DDBJ databases">
        <title>Draft genome sequence of Streptomyces scabrisporus NF3, endophyte isolated from Amphipterygium adstringens.</title>
        <authorList>
            <person name="Vazquez M."/>
            <person name="Ceapa C.D."/>
            <person name="Rodriguez Luna D."/>
            <person name="Sanchez Esquivel S."/>
        </authorList>
    </citation>
    <scope>NUCLEOTIDE SEQUENCE [LARGE SCALE GENOMIC DNA]</scope>
    <source>
        <strain evidence="2 3">NF3</strain>
    </source>
</reference>
<dbReference type="OrthoDB" id="4350810at2"/>
<proteinExistence type="predicted"/>